<evidence type="ECO:0000313" key="1">
    <source>
        <dbReference type="EMBL" id="KAJ9117560.1"/>
    </source>
</evidence>
<organism evidence="1 2">
    <name type="scientific">Naganishia vaughanmartiniae</name>
    <dbReference type="NCBI Taxonomy" id="1424756"/>
    <lineage>
        <taxon>Eukaryota</taxon>
        <taxon>Fungi</taxon>
        <taxon>Dikarya</taxon>
        <taxon>Basidiomycota</taxon>
        <taxon>Agaricomycotina</taxon>
        <taxon>Tremellomycetes</taxon>
        <taxon>Filobasidiales</taxon>
        <taxon>Filobasidiaceae</taxon>
        <taxon>Naganishia</taxon>
    </lineage>
</organism>
<reference evidence="1" key="1">
    <citation type="submission" date="2023-04" db="EMBL/GenBank/DDBJ databases">
        <title>Draft Genome sequencing of Naganishia species isolated from polar environments using Oxford Nanopore Technology.</title>
        <authorList>
            <person name="Leo P."/>
            <person name="Venkateswaran K."/>
        </authorList>
    </citation>
    <scope>NUCLEOTIDE SEQUENCE</scope>
    <source>
        <strain evidence="1">MNA-CCFEE 5425</strain>
    </source>
</reference>
<dbReference type="Proteomes" id="UP001243375">
    <property type="component" value="Unassembled WGS sequence"/>
</dbReference>
<accession>A0ACC2X1V1</accession>
<protein>
    <submittedName>
        <fullName evidence="1">Uncharacterized protein</fullName>
    </submittedName>
</protein>
<evidence type="ECO:0000313" key="2">
    <source>
        <dbReference type="Proteomes" id="UP001243375"/>
    </source>
</evidence>
<comment type="caution">
    <text evidence="1">The sequence shown here is derived from an EMBL/GenBank/DDBJ whole genome shotgun (WGS) entry which is preliminary data.</text>
</comment>
<proteinExistence type="predicted"/>
<sequence length="150" mass="17065">MDEAACKEEMRPVKQQLRRLKTGTDDLPREEKLAVLKECLSVIGRRIDIVVSDKRNAGMNADKWRKHLWVFATFFWPREGVSYQKLQAIHAKMINASGQVAPPVRKTAAPSGSSSRKKTVKQEPHASHHPLKKIKLTHRAGDNTDDQMEE</sequence>
<name>A0ACC2X1V1_9TREE</name>
<dbReference type="EMBL" id="JASBWU010000012">
    <property type="protein sequence ID" value="KAJ9117560.1"/>
    <property type="molecule type" value="Genomic_DNA"/>
</dbReference>
<keyword evidence="2" id="KW-1185">Reference proteome</keyword>
<gene>
    <name evidence="1" type="ORF">QFC22_004410</name>
</gene>